<evidence type="ECO:0000313" key="9">
    <source>
        <dbReference type="Proteomes" id="UP001270362"/>
    </source>
</evidence>
<comment type="similarity">
    <text evidence="3">Belongs to the HRI1 family.</text>
</comment>
<dbReference type="Gene3D" id="2.40.128.310">
    <property type="entry name" value="Protein HRI1, C-terminal domain"/>
    <property type="match status" value="1"/>
</dbReference>
<dbReference type="Gene3D" id="2.40.128.320">
    <property type="entry name" value="Protein HRI1, N-terminal domain"/>
    <property type="match status" value="1"/>
</dbReference>
<dbReference type="CDD" id="cd11693">
    <property type="entry name" value="HRI1_C_like"/>
    <property type="match status" value="1"/>
</dbReference>
<name>A0AAE0X8C9_9PEZI</name>
<evidence type="ECO:0000256" key="3">
    <source>
        <dbReference type="ARBA" id="ARBA00005229"/>
    </source>
</evidence>
<evidence type="ECO:0000256" key="6">
    <source>
        <dbReference type="ARBA" id="ARBA00023242"/>
    </source>
</evidence>
<evidence type="ECO:0000256" key="1">
    <source>
        <dbReference type="ARBA" id="ARBA00004123"/>
    </source>
</evidence>
<evidence type="ECO:0000256" key="5">
    <source>
        <dbReference type="ARBA" id="ARBA00022490"/>
    </source>
</evidence>
<dbReference type="InterPro" id="IPR038744">
    <property type="entry name" value="Hri1_N"/>
</dbReference>
<evidence type="ECO:0000256" key="2">
    <source>
        <dbReference type="ARBA" id="ARBA00004496"/>
    </source>
</evidence>
<dbReference type="EMBL" id="JAULSO010000002">
    <property type="protein sequence ID" value="KAK3687966.1"/>
    <property type="molecule type" value="Genomic_DNA"/>
</dbReference>
<proteinExistence type="inferred from homology"/>
<dbReference type="Pfam" id="PF16815">
    <property type="entry name" value="HRI1"/>
    <property type="match status" value="1"/>
</dbReference>
<keyword evidence="6" id="KW-0539">Nucleus</keyword>
<dbReference type="GO" id="GO:0005737">
    <property type="term" value="C:cytoplasm"/>
    <property type="evidence" value="ECO:0007669"/>
    <property type="project" value="UniProtKB-SubCell"/>
</dbReference>
<comment type="caution">
    <text evidence="8">The sequence shown here is derived from an EMBL/GenBank/DDBJ whole genome shotgun (WGS) entry which is preliminary data.</text>
</comment>
<dbReference type="GO" id="GO:0005634">
    <property type="term" value="C:nucleus"/>
    <property type="evidence" value="ECO:0007669"/>
    <property type="project" value="UniProtKB-SubCell"/>
</dbReference>
<protein>
    <recommendedName>
        <fullName evidence="4">Protein HRI1</fullName>
    </recommendedName>
</protein>
<evidence type="ECO:0000256" key="4">
    <source>
        <dbReference type="ARBA" id="ARBA00017063"/>
    </source>
</evidence>
<dbReference type="CDD" id="cd11692">
    <property type="entry name" value="HRI1_N_like"/>
    <property type="match status" value="1"/>
</dbReference>
<reference evidence="8" key="1">
    <citation type="journal article" date="2023" name="Mol. Phylogenet. Evol.">
        <title>Genome-scale phylogeny and comparative genomics of the fungal order Sordariales.</title>
        <authorList>
            <person name="Hensen N."/>
            <person name="Bonometti L."/>
            <person name="Westerberg I."/>
            <person name="Brannstrom I.O."/>
            <person name="Guillou S."/>
            <person name="Cros-Aarteil S."/>
            <person name="Calhoun S."/>
            <person name="Haridas S."/>
            <person name="Kuo A."/>
            <person name="Mondo S."/>
            <person name="Pangilinan J."/>
            <person name="Riley R."/>
            <person name="LaButti K."/>
            <person name="Andreopoulos B."/>
            <person name="Lipzen A."/>
            <person name="Chen C."/>
            <person name="Yan M."/>
            <person name="Daum C."/>
            <person name="Ng V."/>
            <person name="Clum A."/>
            <person name="Steindorff A."/>
            <person name="Ohm R.A."/>
            <person name="Martin F."/>
            <person name="Silar P."/>
            <person name="Natvig D.O."/>
            <person name="Lalanne C."/>
            <person name="Gautier V."/>
            <person name="Ament-Velasquez S.L."/>
            <person name="Kruys A."/>
            <person name="Hutchinson M.I."/>
            <person name="Powell A.J."/>
            <person name="Barry K."/>
            <person name="Miller A.N."/>
            <person name="Grigoriev I.V."/>
            <person name="Debuchy R."/>
            <person name="Gladieux P."/>
            <person name="Hiltunen Thoren M."/>
            <person name="Johannesson H."/>
        </authorList>
    </citation>
    <scope>NUCLEOTIDE SEQUENCE</scope>
    <source>
        <strain evidence="8">CBS 314.62</strain>
    </source>
</reference>
<gene>
    <name evidence="8" type="ORF">B0T22DRAFT_458382</name>
</gene>
<feature type="region of interest" description="Disordered" evidence="7">
    <location>
        <begin position="103"/>
        <end position="122"/>
    </location>
</feature>
<accession>A0AAE0X8C9</accession>
<sequence>MGDISHREYIRWLPEGPSEPTSTIVLTSPERRFVDLRILRAPSSASSPYASDSSTDVFGDDLPLSRLDWAIAGTSTSTVRDSEDGSGRQVQVRHSRWHHWIDSRTRNAEQASDQGDMYAQDETRTLERGRMVNPATGLETEYEEMWRSEPAHDTPASLAVCVVLEFQDDAAGKRGMVVRLGQYCQGFLREGDQLTAERLKCIRGGERERDTAEGRGGSAWIIQAKIGDSEMPTDFATDFGHEAEVGDEVKVGGNFWRVVEKSGV</sequence>
<organism evidence="8 9">
    <name type="scientific">Podospora appendiculata</name>
    <dbReference type="NCBI Taxonomy" id="314037"/>
    <lineage>
        <taxon>Eukaryota</taxon>
        <taxon>Fungi</taxon>
        <taxon>Dikarya</taxon>
        <taxon>Ascomycota</taxon>
        <taxon>Pezizomycotina</taxon>
        <taxon>Sordariomycetes</taxon>
        <taxon>Sordariomycetidae</taxon>
        <taxon>Sordariales</taxon>
        <taxon>Podosporaceae</taxon>
        <taxon>Podospora</taxon>
    </lineage>
</organism>
<evidence type="ECO:0000256" key="7">
    <source>
        <dbReference type="SAM" id="MobiDB-lite"/>
    </source>
</evidence>
<dbReference type="AlphaFoldDB" id="A0AAE0X8C9"/>
<dbReference type="InterPro" id="IPR043047">
    <property type="entry name" value="Hri1_N_sf"/>
</dbReference>
<keyword evidence="9" id="KW-1185">Reference proteome</keyword>
<comment type="subcellular location">
    <subcellularLocation>
        <location evidence="2">Cytoplasm</location>
    </subcellularLocation>
    <subcellularLocation>
        <location evidence="1">Nucleus</location>
    </subcellularLocation>
</comment>
<reference evidence="8" key="2">
    <citation type="submission" date="2023-06" db="EMBL/GenBank/DDBJ databases">
        <authorList>
            <consortium name="Lawrence Berkeley National Laboratory"/>
            <person name="Haridas S."/>
            <person name="Hensen N."/>
            <person name="Bonometti L."/>
            <person name="Westerberg I."/>
            <person name="Brannstrom I.O."/>
            <person name="Guillou S."/>
            <person name="Cros-Aarteil S."/>
            <person name="Calhoun S."/>
            <person name="Kuo A."/>
            <person name="Mondo S."/>
            <person name="Pangilinan J."/>
            <person name="Riley R."/>
            <person name="Labutti K."/>
            <person name="Andreopoulos B."/>
            <person name="Lipzen A."/>
            <person name="Chen C."/>
            <person name="Yanf M."/>
            <person name="Daum C."/>
            <person name="Ng V."/>
            <person name="Clum A."/>
            <person name="Steindorff A."/>
            <person name="Ohm R."/>
            <person name="Martin F."/>
            <person name="Silar P."/>
            <person name="Natvig D."/>
            <person name="Lalanne C."/>
            <person name="Gautier V."/>
            <person name="Ament-Velasquez S.L."/>
            <person name="Kruys A."/>
            <person name="Hutchinson M.I."/>
            <person name="Powell A.J."/>
            <person name="Barry K."/>
            <person name="Miller A.N."/>
            <person name="Grigoriev I.V."/>
            <person name="Debuchy R."/>
            <person name="Gladieux P."/>
            <person name="Thoren M.H."/>
            <person name="Johannesson H."/>
        </authorList>
    </citation>
    <scope>NUCLEOTIDE SEQUENCE</scope>
    <source>
        <strain evidence="8">CBS 314.62</strain>
    </source>
</reference>
<dbReference type="InterPro" id="IPR031818">
    <property type="entry name" value="Hri1"/>
</dbReference>
<dbReference type="Proteomes" id="UP001270362">
    <property type="component" value="Unassembled WGS sequence"/>
</dbReference>
<keyword evidence="5" id="KW-0963">Cytoplasm</keyword>
<evidence type="ECO:0000313" key="8">
    <source>
        <dbReference type="EMBL" id="KAK3687966.1"/>
    </source>
</evidence>